<proteinExistence type="predicted"/>
<sequence>MDTDGAAKRIEAAVDQLTFAIEQEDSDGNLTETVQELQDIVVEAGQLLETVDLETLPKAVDFRELPGLVDVEQIPTAIRERDPDTAIDLHTIRHAIRLRELWNSIDLVEFAEEAAQLKKEVVDVLDEDALPGDGTSEAVGEVRDFIAEVRPEVTNAAIQQQAQKRAREAREGVLKGHKAVEEVYPANRRQPGTRPRNPTAVSLHPSGPIPDSVSTRFSSVPSNVRLSKIDALPRVYGRRWRTIDRDR</sequence>
<name>A0A3N6MD41_NATCH</name>
<dbReference type="EMBL" id="REFZ01000013">
    <property type="protein sequence ID" value="RQG98674.1"/>
    <property type="molecule type" value="Genomic_DNA"/>
</dbReference>
<gene>
    <name evidence="2" type="ORF">EA472_16935</name>
</gene>
<protein>
    <submittedName>
        <fullName evidence="2">Uncharacterized protein</fullName>
    </submittedName>
</protein>
<dbReference type="Proteomes" id="UP000281431">
    <property type="component" value="Unassembled WGS sequence"/>
</dbReference>
<keyword evidence="3" id="KW-1185">Reference proteome</keyword>
<comment type="caution">
    <text evidence="2">The sequence shown here is derived from an EMBL/GenBank/DDBJ whole genome shotgun (WGS) entry which is preliminary data.</text>
</comment>
<organism evidence="2 3">
    <name type="scientific">Natrarchaeobius chitinivorans</name>
    <dbReference type="NCBI Taxonomy" id="1679083"/>
    <lineage>
        <taxon>Archaea</taxon>
        <taxon>Methanobacteriati</taxon>
        <taxon>Methanobacteriota</taxon>
        <taxon>Stenosarchaea group</taxon>
        <taxon>Halobacteria</taxon>
        <taxon>Halobacteriales</taxon>
        <taxon>Natrialbaceae</taxon>
        <taxon>Natrarchaeobius</taxon>
    </lineage>
</organism>
<evidence type="ECO:0000256" key="1">
    <source>
        <dbReference type="SAM" id="MobiDB-lite"/>
    </source>
</evidence>
<reference evidence="2 3" key="1">
    <citation type="submission" date="2018-10" db="EMBL/GenBank/DDBJ databases">
        <title>Natrarchaeobius chitinivorans gen. nov., sp. nov., and Natrarchaeobius haloalkaliphilus sp. nov., alkaliphilic, chitin-utilizing haloarchaea from hypersaline alkaline lakes.</title>
        <authorList>
            <person name="Sorokin D.Y."/>
            <person name="Elcheninov A.G."/>
            <person name="Kostrikina N.A."/>
            <person name="Bale N.J."/>
            <person name="Sinninghe Damste J.S."/>
            <person name="Khijniak T.V."/>
            <person name="Kublanov I.V."/>
            <person name="Toshchakov S.V."/>
        </authorList>
    </citation>
    <scope>NUCLEOTIDE SEQUENCE [LARGE SCALE GENOMIC DNA]</scope>
    <source>
        <strain evidence="2 3">AArcht7</strain>
    </source>
</reference>
<evidence type="ECO:0000313" key="2">
    <source>
        <dbReference type="EMBL" id="RQG98674.1"/>
    </source>
</evidence>
<accession>A0A3N6MD41</accession>
<feature type="region of interest" description="Disordered" evidence="1">
    <location>
        <begin position="187"/>
        <end position="217"/>
    </location>
</feature>
<evidence type="ECO:0000313" key="3">
    <source>
        <dbReference type="Proteomes" id="UP000281431"/>
    </source>
</evidence>
<dbReference type="AlphaFoldDB" id="A0A3N6MD41"/>